<evidence type="ECO:0000256" key="1">
    <source>
        <dbReference type="SAM" id="MobiDB-lite"/>
    </source>
</evidence>
<proteinExistence type="predicted"/>
<evidence type="ECO:0000313" key="2">
    <source>
        <dbReference type="EMBL" id="EEH58428.1"/>
    </source>
</evidence>
<protein>
    <submittedName>
        <fullName evidence="2">Predicted protein</fullName>
    </submittedName>
</protein>
<dbReference type="AlphaFoldDB" id="C1MP98"/>
<feature type="compositionally biased region" description="Basic residues" evidence="1">
    <location>
        <begin position="1"/>
        <end position="13"/>
    </location>
</feature>
<sequence length="78" mass="8680">MARHRRVLGRRAPRPGSASVACPRRSTTPRYRVRASCSTERRALSVRSAHRLLSAASDERTLVAWCPSFSAPVFGCLR</sequence>
<evidence type="ECO:0000313" key="3">
    <source>
        <dbReference type="Proteomes" id="UP000001876"/>
    </source>
</evidence>
<keyword evidence="3" id="KW-1185">Reference proteome</keyword>
<feature type="region of interest" description="Disordered" evidence="1">
    <location>
        <begin position="1"/>
        <end position="33"/>
    </location>
</feature>
<reference evidence="2 3" key="1">
    <citation type="journal article" date="2009" name="Science">
        <title>Green evolution and dynamic adaptations revealed by genomes of the marine picoeukaryotes Micromonas.</title>
        <authorList>
            <person name="Worden A.Z."/>
            <person name="Lee J.H."/>
            <person name="Mock T."/>
            <person name="Rouze P."/>
            <person name="Simmons M.P."/>
            <person name="Aerts A.L."/>
            <person name="Allen A.E."/>
            <person name="Cuvelier M.L."/>
            <person name="Derelle E."/>
            <person name="Everett M.V."/>
            <person name="Foulon E."/>
            <person name="Grimwood J."/>
            <person name="Gundlach H."/>
            <person name="Henrissat B."/>
            <person name="Napoli C."/>
            <person name="McDonald S.M."/>
            <person name="Parker M.S."/>
            <person name="Rombauts S."/>
            <person name="Salamov A."/>
            <person name="Von Dassow P."/>
            <person name="Badger J.H."/>
            <person name="Coutinho P.M."/>
            <person name="Demir E."/>
            <person name="Dubchak I."/>
            <person name="Gentemann C."/>
            <person name="Eikrem W."/>
            <person name="Gready J.E."/>
            <person name="John U."/>
            <person name="Lanier W."/>
            <person name="Lindquist E.A."/>
            <person name="Lucas S."/>
            <person name="Mayer K.F."/>
            <person name="Moreau H."/>
            <person name="Not F."/>
            <person name="Otillar R."/>
            <person name="Panaud O."/>
            <person name="Pangilinan J."/>
            <person name="Paulsen I."/>
            <person name="Piegu B."/>
            <person name="Poliakov A."/>
            <person name="Robbens S."/>
            <person name="Schmutz J."/>
            <person name="Toulza E."/>
            <person name="Wyss T."/>
            <person name="Zelensky A."/>
            <person name="Zhou K."/>
            <person name="Armbrust E.V."/>
            <person name="Bhattacharya D."/>
            <person name="Goodenough U.W."/>
            <person name="Van de Peer Y."/>
            <person name="Grigoriev I.V."/>
        </authorList>
    </citation>
    <scope>NUCLEOTIDE SEQUENCE [LARGE SCALE GENOMIC DNA]</scope>
    <source>
        <strain evidence="2 3">CCMP1545</strain>
    </source>
</reference>
<dbReference type="GeneID" id="9682687"/>
<dbReference type="EMBL" id="GG663737">
    <property type="protein sequence ID" value="EEH58428.1"/>
    <property type="molecule type" value="Genomic_DNA"/>
</dbReference>
<dbReference type="RefSeq" id="XP_003056783.1">
    <property type="nucleotide sequence ID" value="XM_003056737.1"/>
</dbReference>
<dbReference type="Proteomes" id="UP000001876">
    <property type="component" value="Unassembled WGS sequence"/>
</dbReference>
<gene>
    <name evidence="2" type="ORF">MICPUCDRAFT_56196</name>
</gene>
<name>C1MP98_MICPC</name>
<dbReference type="KEGG" id="mpp:MICPUCDRAFT_56196"/>
<organism evidence="3">
    <name type="scientific">Micromonas pusilla (strain CCMP1545)</name>
    <name type="common">Picoplanktonic green alga</name>
    <dbReference type="NCBI Taxonomy" id="564608"/>
    <lineage>
        <taxon>Eukaryota</taxon>
        <taxon>Viridiplantae</taxon>
        <taxon>Chlorophyta</taxon>
        <taxon>Mamiellophyceae</taxon>
        <taxon>Mamiellales</taxon>
        <taxon>Mamiellaceae</taxon>
        <taxon>Micromonas</taxon>
    </lineage>
</organism>
<accession>C1MP98</accession>